<evidence type="ECO:0000256" key="6">
    <source>
        <dbReference type="ARBA" id="ARBA00023212"/>
    </source>
</evidence>
<dbReference type="Pfam" id="PF07986">
    <property type="entry name" value="TBCC"/>
    <property type="match status" value="1"/>
</dbReference>
<dbReference type="GeneID" id="136808538"/>
<feature type="compositionally biased region" description="Low complexity" evidence="7">
    <location>
        <begin position="301"/>
        <end position="313"/>
    </location>
</feature>
<dbReference type="InterPro" id="IPR039589">
    <property type="entry name" value="TBCC1"/>
</dbReference>
<dbReference type="SMART" id="SM00673">
    <property type="entry name" value="CARP"/>
    <property type="match status" value="2"/>
</dbReference>
<keyword evidence="10" id="KW-1185">Reference proteome</keyword>
<dbReference type="OrthoDB" id="427777at2759"/>
<keyword evidence="5" id="KW-0963">Cytoplasm</keyword>
<dbReference type="PROSITE" id="PS00028">
    <property type="entry name" value="ZINC_FINGER_C2H2_1"/>
    <property type="match status" value="1"/>
</dbReference>
<dbReference type="Gene3D" id="2.160.20.70">
    <property type="match status" value="1"/>
</dbReference>
<dbReference type="InterPro" id="IPR013087">
    <property type="entry name" value="Znf_C2H2_type"/>
</dbReference>
<proteinExistence type="inferred from homology"/>
<evidence type="ECO:0000256" key="3">
    <source>
        <dbReference type="ARBA" id="ARBA00008848"/>
    </source>
</evidence>
<evidence type="ECO:0000313" key="10">
    <source>
        <dbReference type="Proteomes" id="UP000594262"/>
    </source>
</evidence>
<evidence type="ECO:0000256" key="5">
    <source>
        <dbReference type="ARBA" id="ARBA00022490"/>
    </source>
</evidence>
<evidence type="ECO:0000313" key="9">
    <source>
        <dbReference type="EnsemblMetazoa" id="CLYHEMP023765.1"/>
    </source>
</evidence>
<comment type="similarity">
    <text evidence="3">Belongs to the TBCC family.</text>
</comment>
<dbReference type="InterPro" id="IPR017901">
    <property type="entry name" value="C-CAP_CF_C-like"/>
</dbReference>
<name>A0A7M5XJ77_9CNID</name>
<accession>A0A7M5XJ77</accession>
<evidence type="ECO:0000256" key="2">
    <source>
        <dbReference type="ARBA" id="ARBA00004647"/>
    </source>
</evidence>
<sequence length="617" mass="70058">MSSKLLNSIFLWVDPEPFDIGILPHPVPVKLTHHNLRKLFAYAKNKGKSGYPRISYSVWKHVACNKLQIEEQLAWLYFHTCEILTERNQEHHMKNAESFNTKNTQQLESSKEKRSVDLLKFILYLFIQRANVISLKSALVTGDEYPSKQKSQDLDGRAGIGLKSLNEHAQMSFMASNMADILDLLVEPDTLSSDVNDMQLTRDAVSKLGFLIGATCDGRTVIPLDSAASTQNEFQKAGYSKIMQMFSCRRLQSWLKAHLKRNPFGTYSCLSLGQKLRGRGYSCGDDSFNTSLNLSFNDESSTSSSFTHTPTSTRNSSQNSSLQQYDWSHIQEQISRDIDLTASFKSSQPNMVNRILSNSNYAPECSKRIICNQVCHRTVARTGDILSHSMAKVHRCQHSHLFLLSSLRSVVIEKCHDTTIVLGSVDTLVVVIACEKIRIFAPCKRILIISCRKSSFNLCTPSRPVLLGKNEDITFTPYYTSYPGLINDMNACGIPPEPNLWNNPLCFGLSPGDEKEKKIWSECPPEQFFKFVIPFEIDGKCKECPVHLPEKYQDALRQRESRVEDWHTMVRDSGMKHDQRKRLQSLVNERFQEWLKESGNSSFLESLAPPVPPTPPR</sequence>
<dbReference type="GO" id="GO:0051684">
    <property type="term" value="P:maintenance of Golgi location"/>
    <property type="evidence" value="ECO:0007669"/>
    <property type="project" value="TreeGrafter"/>
</dbReference>
<dbReference type="EnsemblMetazoa" id="CLYHEMT023765.1">
    <property type="protein sequence ID" value="CLYHEMP023765.1"/>
    <property type="gene ID" value="CLYHEMG023765"/>
</dbReference>
<feature type="domain" description="C-CAP/cofactor C-like" evidence="8">
    <location>
        <begin position="361"/>
        <end position="509"/>
    </location>
</feature>
<dbReference type="PANTHER" id="PTHR16052:SF0">
    <property type="entry name" value="TBCC DOMAIN-CONTAINING PROTEIN 1"/>
    <property type="match status" value="1"/>
</dbReference>
<dbReference type="AlphaFoldDB" id="A0A7M5XJ77"/>
<dbReference type="Proteomes" id="UP000594262">
    <property type="component" value="Unplaced"/>
</dbReference>
<organism evidence="9 10">
    <name type="scientific">Clytia hemisphaerica</name>
    <dbReference type="NCBI Taxonomy" id="252671"/>
    <lineage>
        <taxon>Eukaryota</taxon>
        <taxon>Metazoa</taxon>
        <taxon>Cnidaria</taxon>
        <taxon>Hydrozoa</taxon>
        <taxon>Hydroidolina</taxon>
        <taxon>Leptothecata</taxon>
        <taxon>Obeliida</taxon>
        <taxon>Clytiidae</taxon>
        <taxon>Clytia</taxon>
    </lineage>
</organism>
<dbReference type="GO" id="GO:0051661">
    <property type="term" value="P:maintenance of centrosome location"/>
    <property type="evidence" value="ECO:0007669"/>
    <property type="project" value="TreeGrafter"/>
</dbReference>
<evidence type="ECO:0000259" key="8">
    <source>
        <dbReference type="PROSITE" id="PS51329"/>
    </source>
</evidence>
<dbReference type="GO" id="GO:0031616">
    <property type="term" value="C:spindle pole centrosome"/>
    <property type="evidence" value="ECO:0007669"/>
    <property type="project" value="TreeGrafter"/>
</dbReference>
<reference evidence="9" key="1">
    <citation type="submission" date="2021-01" db="UniProtKB">
        <authorList>
            <consortium name="EnsemblMetazoa"/>
        </authorList>
    </citation>
    <scope>IDENTIFICATION</scope>
</reference>
<dbReference type="InterPro" id="IPR012945">
    <property type="entry name" value="Tubulin-bd_cofactor_C_dom"/>
</dbReference>
<dbReference type="RefSeq" id="XP_066921167.1">
    <property type="nucleotide sequence ID" value="XM_067065066.1"/>
</dbReference>
<dbReference type="InterPro" id="IPR006599">
    <property type="entry name" value="CARP_motif"/>
</dbReference>
<evidence type="ECO:0000256" key="1">
    <source>
        <dbReference type="ARBA" id="ARBA00004300"/>
    </source>
</evidence>
<feature type="region of interest" description="Disordered" evidence="7">
    <location>
        <begin position="301"/>
        <end position="320"/>
    </location>
</feature>
<dbReference type="PROSITE" id="PS51329">
    <property type="entry name" value="C_CAP_COFACTOR_C"/>
    <property type="match status" value="1"/>
</dbReference>
<comment type="subcellular location">
    <subcellularLocation>
        <location evidence="1">Cytoplasm</location>
        <location evidence="1">Cytoskeleton</location>
        <location evidence="1">Microtubule organizing center</location>
        <location evidence="1">Centrosome</location>
    </subcellularLocation>
    <subcellularLocation>
        <location evidence="2">Cytoplasm</location>
        <location evidence="2">Cytoskeleton</location>
        <location evidence="2">Spindle pole</location>
    </subcellularLocation>
</comment>
<protein>
    <recommendedName>
        <fullName evidence="4">TBCC domain-containing protein 1</fullName>
    </recommendedName>
</protein>
<evidence type="ECO:0000256" key="7">
    <source>
        <dbReference type="SAM" id="MobiDB-lite"/>
    </source>
</evidence>
<evidence type="ECO:0000256" key="4">
    <source>
        <dbReference type="ARBA" id="ARBA00017559"/>
    </source>
</evidence>
<dbReference type="PANTHER" id="PTHR16052">
    <property type="entry name" value="TBCC DOMAIN-CONTAINING PROTEIN 1"/>
    <property type="match status" value="1"/>
</dbReference>
<keyword evidence="6" id="KW-0206">Cytoskeleton</keyword>
<dbReference type="InterPro" id="IPR016098">
    <property type="entry name" value="CAP/MinC_C"/>
</dbReference>